<dbReference type="AlphaFoldDB" id="A0A0A1F8X6"/>
<dbReference type="PANTHER" id="PTHR43215">
    <property type="entry name" value="RADIAL SPOKE HEAD 1 HOMOLOG"/>
    <property type="match status" value="1"/>
</dbReference>
<keyword evidence="3" id="KW-1185">Reference proteome</keyword>
<dbReference type="PANTHER" id="PTHR43215:SF14">
    <property type="entry name" value="RADIAL SPOKE HEAD 1 HOMOLOG"/>
    <property type="match status" value="1"/>
</dbReference>
<dbReference type="EMBL" id="CP009962">
    <property type="protein sequence ID" value="AIY41193.1"/>
    <property type="molecule type" value="Genomic_DNA"/>
</dbReference>
<dbReference type="SMART" id="SM00698">
    <property type="entry name" value="MORN"/>
    <property type="match status" value="10"/>
</dbReference>
<protein>
    <submittedName>
        <fullName evidence="2">MORN motif family protein</fullName>
    </submittedName>
</protein>
<sequence length="622" mass="67579">MHGVISSKLPQTRVFVLATAIFAGFMGSGIGLASATPSTPDAVTADGGRYYGPLVDNKRQGKGRVEWANGDIYEGNFDKGLFSGKGKYTSGANFLYEGEYKAGSRTGQGRSVDATGSVYVGHFLNGEFDGQGKLTSQDGSVYEGSFAKGLFNGTGKWTSKDQEYTGEFKNGQFSGKGKLKSGNGRIYTGTFANGHFQGQGRYDISAKEYYAGEFDNDDFTGHGIHQAQDGSRHVGTFKKWIADGPGRKTDRAGNIYEGVFDDGDLNRPGRYIGKDGSRYEGEFDGGKFDGMGIYRNAEGDEYKGGFSYNLFDGGGIVTYAAPQKDGRSKDIGIWRYGKLDNPVAAKLAKINIETALYGQRAMLDKTLAAIAPHQPGKINLYLLAVAGDGSQEVFRRETEFVHKQFDRDFGTQGRSMVLVNSRNTVAEQPMATVTSIRESLNAIAAKMDKENDILFLYLTSHGSQNHELSLAQNGMSLRNLEAKELGKLLVESGIRWKVVVVSACYAGGFIDPLKDDHTMVIAAARSDRTSFGCADDNDFTYFGEAFFQKSLPGSASFEEAFNKAKTLVATWENDDIKAAGKGGEVLHSEPQIHHTSQIDQYLKKWRAQITTVAPAGKLAPTL</sequence>
<keyword evidence="1" id="KW-0677">Repeat</keyword>
<dbReference type="HOGENOM" id="CLU_018767_0_0_4"/>
<dbReference type="InterPro" id="IPR003409">
    <property type="entry name" value="MORN"/>
</dbReference>
<dbReference type="KEGG" id="care:LT85_2035"/>
<dbReference type="SUPFAM" id="SSF82185">
    <property type="entry name" value="Histone H3 K4-specific methyltransferase SET7/9 N-terminal domain"/>
    <property type="match status" value="2"/>
</dbReference>
<reference evidence="3" key="1">
    <citation type="journal article" date="2014" name="Soil Biol. Biochem.">
        <title>Structure and function of bacterial communities in ageing soils: Insights from the Mendocino ecological staircase.</title>
        <authorList>
            <person name="Uroz S."/>
            <person name="Tech J.J."/>
            <person name="Sawaya N.A."/>
            <person name="Frey-Klett P."/>
            <person name="Leveau J.H.J."/>
        </authorList>
    </citation>
    <scope>NUCLEOTIDE SEQUENCE [LARGE SCALE GENOMIC DNA]</scope>
    <source>
        <strain evidence="3">Cal35</strain>
    </source>
</reference>
<accession>A0A0A1F8X6</accession>
<dbReference type="Gene3D" id="3.40.50.1460">
    <property type="match status" value="1"/>
</dbReference>
<evidence type="ECO:0000313" key="3">
    <source>
        <dbReference type="Proteomes" id="UP000030302"/>
    </source>
</evidence>
<name>A0A0A1F8X6_9BURK</name>
<gene>
    <name evidence="2" type="ORF">LT85_2035</name>
</gene>
<dbReference type="OrthoDB" id="345222at2"/>
<organism evidence="2 3">
    <name type="scientific">Collimonas arenae</name>
    <dbReference type="NCBI Taxonomy" id="279058"/>
    <lineage>
        <taxon>Bacteria</taxon>
        <taxon>Pseudomonadati</taxon>
        <taxon>Pseudomonadota</taxon>
        <taxon>Betaproteobacteria</taxon>
        <taxon>Burkholderiales</taxon>
        <taxon>Oxalobacteraceae</taxon>
        <taxon>Collimonas</taxon>
    </lineage>
</organism>
<dbReference type="Pfam" id="PF01650">
    <property type="entry name" value="Peptidase_C13"/>
    <property type="match status" value="1"/>
</dbReference>
<dbReference type="InterPro" id="IPR001096">
    <property type="entry name" value="Peptidase_C13"/>
</dbReference>
<proteinExistence type="predicted"/>
<dbReference type="STRING" id="279058.LT85_2035"/>
<evidence type="ECO:0000256" key="1">
    <source>
        <dbReference type="ARBA" id="ARBA00022737"/>
    </source>
</evidence>
<dbReference type="GO" id="GO:0006508">
    <property type="term" value="P:proteolysis"/>
    <property type="evidence" value="ECO:0007669"/>
    <property type="project" value="InterPro"/>
</dbReference>
<dbReference type="Proteomes" id="UP000030302">
    <property type="component" value="Chromosome"/>
</dbReference>
<dbReference type="Gene3D" id="2.20.110.10">
    <property type="entry name" value="Histone H3 K4-specific methyltransferase SET7/9 N-terminal domain"/>
    <property type="match status" value="4"/>
</dbReference>
<dbReference type="RefSeq" id="WP_052135028.1">
    <property type="nucleotide sequence ID" value="NZ_CP009962.1"/>
</dbReference>
<dbReference type="GO" id="GO:0008233">
    <property type="term" value="F:peptidase activity"/>
    <property type="evidence" value="ECO:0007669"/>
    <property type="project" value="InterPro"/>
</dbReference>
<dbReference type="Pfam" id="PF02493">
    <property type="entry name" value="MORN"/>
    <property type="match status" value="10"/>
</dbReference>
<evidence type="ECO:0000313" key="2">
    <source>
        <dbReference type="EMBL" id="AIY41193.1"/>
    </source>
</evidence>